<dbReference type="Proteomes" id="UP000823775">
    <property type="component" value="Unassembled WGS sequence"/>
</dbReference>
<evidence type="ECO:0000256" key="1">
    <source>
        <dbReference type="SAM" id="MobiDB-lite"/>
    </source>
</evidence>
<name>A0ABS8UPZ9_DATST</name>
<feature type="region of interest" description="Disordered" evidence="1">
    <location>
        <begin position="72"/>
        <end position="111"/>
    </location>
</feature>
<evidence type="ECO:0000313" key="3">
    <source>
        <dbReference type="Proteomes" id="UP000823775"/>
    </source>
</evidence>
<protein>
    <submittedName>
        <fullName evidence="2">Uncharacterized protein</fullName>
    </submittedName>
</protein>
<gene>
    <name evidence="2" type="ORF">HAX54_019473</name>
</gene>
<feature type="compositionally biased region" description="Basic and acidic residues" evidence="1">
    <location>
        <begin position="72"/>
        <end position="102"/>
    </location>
</feature>
<accession>A0ABS8UPZ9</accession>
<organism evidence="2 3">
    <name type="scientific">Datura stramonium</name>
    <name type="common">Jimsonweed</name>
    <name type="synonym">Common thornapple</name>
    <dbReference type="NCBI Taxonomy" id="4076"/>
    <lineage>
        <taxon>Eukaryota</taxon>
        <taxon>Viridiplantae</taxon>
        <taxon>Streptophyta</taxon>
        <taxon>Embryophyta</taxon>
        <taxon>Tracheophyta</taxon>
        <taxon>Spermatophyta</taxon>
        <taxon>Magnoliopsida</taxon>
        <taxon>eudicotyledons</taxon>
        <taxon>Gunneridae</taxon>
        <taxon>Pentapetalae</taxon>
        <taxon>asterids</taxon>
        <taxon>lamiids</taxon>
        <taxon>Solanales</taxon>
        <taxon>Solanaceae</taxon>
        <taxon>Solanoideae</taxon>
        <taxon>Datureae</taxon>
        <taxon>Datura</taxon>
    </lineage>
</organism>
<reference evidence="2 3" key="1">
    <citation type="journal article" date="2021" name="BMC Genomics">
        <title>Datura genome reveals duplications of psychoactive alkaloid biosynthetic genes and high mutation rate following tissue culture.</title>
        <authorList>
            <person name="Rajewski A."/>
            <person name="Carter-House D."/>
            <person name="Stajich J."/>
            <person name="Litt A."/>
        </authorList>
    </citation>
    <scope>NUCLEOTIDE SEQUENCE [LARGE SCALE GENOMIC DNA]</scope>
    <source>
        <strain evidence="2">AR-01</strain>
    </source>
</reference>
<proteinExistence type="predicted"/>
<keyword evidence="3" id="KW-1185">Reference proteome</keyword>
<dbReference type="EMBL" id="JACEIK010002367">
    <property type="protein sequence ID" value="MCD9560725.1"/>
    <property type="molecule type" value="Genomic_DNA"/>
</dbReference>
<evidence type="ECO:0000313" key="2">
    <source>
        <dbReference type="EMBL" id="MCD9560725.1"/>
    </source>
</evidence>
<sequence length="111" mass="13219">DNSQSIKEVIGKVHEDIQKQQEETIKRWVEAAFGRHQDKGSETKKKSTKIEYEQQDVLELKEDNMRRGEELMVESNNEKEETRKKEKQHIQRDNMQGEKYIENEDDSVNNV</sequence>
<feature type="non-terminal residue" evidence="2">
    <location>
        <position position="1"/>
    </location>
</feature>
<comment type="caution">
    <text evidence="2">The sequence shown here is derived from an EMBL/GenBank/DDBJ whole genome shotgun (WGS) entry which is preliminary data.</text>
</comment>